<evidence type="ECO:0000313" key="3">
    <source>
        <dbReference type="Proteomes" id="UP001652741"/>
    </source>
</evidence>
<feature type="compositionally biased region" description="Polar residues" evidence="1">
    <location>
        <begin position="91"/>
        <end position="105"/>
    </location>
</feature>
<name>A0ABM3ERN6_SALSA</name>
<accession>A0ABM3ERN6</accession>
<dbReference type="RefSeq" id="XP_045573717.1">
    <property type="nucleotide sequence ID" value="XM_045717761.1"/>
</dbReference>
<feature type="signal peptide" evidence="2">
    <location>
        <begin position="1"/>
        <end position="31"/>
    </location>
</feature>
<keyword evidence="2" id="KW-0732">Signal</keyword>
<protein>
    <submittedName>
        <fullName evidence="4">Angiopoietin-1-like</fullName>
    </submittedName>
</protein>
<dbReference type="Proteomes" id="UP001652741">
    <property type="component" value="Chromosome ssa05"/>
</dbReference>
<dbReference type="GeneID" id="123743055"/>
<gene>
    <name evidence="4" type="primary">LOC123743055</name>
</gene>
<feature type="region of interest" description="Disordered" evidence="1">
    <location>
        <begin position="84"/>
        <end position="105"/>
    </location>
</feature>
<reference evidence="4" key="1">
    <citation type="submission" date="2025-08" db="UniProtKB">
        <authorList>
            <consortium name="RefSeq"/>
        </authorList>
    </citation>
    <scope>IDENTIFICATION</scope>
</reference>
<feature type="region of interest" description="Disordered" evidence="1">
    <location>
        <begin position="207"/>
        <end position="232"/>
    </location>
</feature>
<feature type="compositionally biased region" description="Polar residues" evidence="1">
    <location>
        <begin position="221"/>
        <end position="230"/>
    </location>
</feature>
<organism evidence="3 4">
    <name type="scientific">Salmo salar</name>
    <name type="common">Atlantic salmon</name>
    <dbReference type="NCBI Taxonomy" id="8030"/>
    <lineage>
        <taxon>Eukaryota</taxon>
        <taxon>Metazoa</taxon>
        <taxon>Chordata</taxon>
        <taxon>Craniata</taxon>
        <taxon>Vertebrata</taxon>
        <taxon>Euteleostomi</taxon>
        <taxon>Actinopterygii</taxon>
        <taxon>Neopterygii</taxon>
        <taxon>Teleostei</taxon>
        <taxon>Protacanthopterygii</taxon>
        <taxon>Salmoniformes</taxon>
        <taxon>Salmonidae</taxon>
        <taxon>Salmoninae</taxon>
        <taxon>Salmo</taxon>
    </lineage>
</organism>
<proteinExistence type="predicted"/>
<keyword evidence="3" id="KW-1185">Reference proteome</keyword>
<sequence>MPWYILPCQPSCHMIWLVLAALLLLLTGCVSVSLEELPRGPGDIAGSGSMSASTNARQYNSIQHGSCTYTFLLPENAGGNRPCWTEAEGVGSSSTSQRQGQYQGNTLQGDAPLIKPKLPGLAPALGSQRIQHLEHVMDNYTQWLQKIERYVKDSLNVEMAQLQQSAVHNHTAAILDLGTNLLTQTAQHTRKLTDVEIQVHDCVQAVPEGSQSDSTNDKQPGHPNGTQTSVPRIADNDNLHLQMCSHAFTGGVS</sequence>
<evidence type="ECO:0000256" key="1">
    <source>
        <dbReference type="SAM" id="MobiDB-lite"/>
    </source>
</evidence>
<feature type="chain" id="PRO_5045785876" evidence="2">
    <location>
        <begin position="32"/>
        <end position="253"/>
    </location>
</feature>
<evidence type="ECO:0000313" key="4">
    <source>
        <dbReference type="RefSeq" id="XP_045573717.1"/>
    </source>
</evidence>
<evidence type="ECO:0000256" key="2">
    <source>
        <dbReference type="SAM" id="SignalP"/>
    </source>
</evidence>